<feature type="domain" description="Probable transposase IS891/IS1136/IS1341" evidence="5">
    <location>
        <begin position="181"/>
        <end position="268"/>
    </location>
</feature>
<keyword evidence="7" id="KW-0255">Endonuclease</keyword>
<evidence type="ECO:0000313" key="7">
    <source>
        <dbReference type="EMBL" id="GAA0942337.1"/>
    </source>
</evidence>
<organism evidence="7 8">
    <name type="scientific">Actinocorallia libanotica</name>
    <dbReference type="NCBI Taxonomy" id="46162"/>
    <lineage>
        <taxon>Bacteria</taxon>
        <taxon>Bacillati</taxon>
        <taxon>Actinomycetota</taxon>
        <taxon>Actinomycetes</taxon>
        <taxon>Streptosporangiales</taxon>
        <taxon>Thermomonosporaceae</taxon>
        <taxon>Actinocorallia</taxon>
    </lineage>
</organism>
<keyword evidence="3" id="KW-0238">DNA-binding</keyword>
<dbReference type="Pfam" id="PF01385">
    <property type="entry name" value="OrfB_IS605"/>
    <property type="match status" value="1"/>
</dbReference>
<keyword evidence="8" id="KW-1185">Reference proteome</keyword>
<evidence type="ECO:0000256" key="1">
    <source>
        <dbReference type="ARBA" id="ARBA00008761"/>
    </source>
</evidence>
<dbReference type="GO" id="GO:0004519">
    <property type="term" value="F:endonuclease activity"/>
    <property type="evidence" value="ECO:0007669"/>
    <property type="project" value="UniProtKB-KW"/>
</dbReference>
<accession>A0ABP4B1R6</accession>
<evidence type="ECO:0000259" key="5">
    <source>
        <dbReference type="Pfam" id="PF01385"/>
    </source>
</evidence>
<protein>
    <submittedName>
        <fullName evidence="7">RNA-guided endonuclease TnpB family protein</fullName>
    </submittedName>
</protein>
<gene>
    <name evidence="7" type="ORF">GCM10009550_13470</name>
</gene>
<proteinExistence type="inferred from homology"/>
<evidence type="ECO:0000313" key="8">
    <source>
        <dbReference type="Proteomes" id="UP001500665"/>
    </source>
</evidence>
<comment type="caution">
    <text evidence="7">The sequence shown here is derived from an EMBL/GenBank/DDBJ whole genome shotgun (WGS) entry which is preliminary data.</text>
</comment>
<dbReference type="InterPro" id="IPR001959">
    <property type="entry name" value="Transposase"/>
</dbReference>
<evidence type="ECO:0000256" key="4">
    <source>
        <dbReference type="ARBA" id="ARBA00023172"/>
    </source>
</evidence>
<comment type="similarity">
    <text evidence="1">In the C-terminal section; belongs to the transposase 35 family.</text>
</comment>
<dbReference type="Pfam" id="PF07282">
    <property type="entry name" value="Cas12f1-like_TNB"/>
    <property type="match status" value="1"/>
</dbReference>
<sequence length="383" mass="42323">MKLVVQVKLLPDEAAVVALRETLHACNRAADHVSRRAFDTGVTSSRALQRLVYAEVKAMGLSAQPALHAVRKTAGAYAALKANLKGGNYGPVGSRRRRAVESKPVRFRRDAAQPFDDRCLSWQSDARTVSIWTVCGRVKNIAFECSPARWKMLTEHRRGESDLVVRGGNWYLYATCEIPEPELGDPVGFLGVDLGIVNIATTSDGDRHAGRHLNQVRHRNRRLRRKLQKKGTKSAKRLLRELSGREARFAADTNHRVAKKIVAEAQRTCRGIALEDLGGIRDRVRLRKPQRVTLHSWSFAQLGAFVSYKAALGGVPVVFVDPRHTSQECSRCHHISRGNRPDQSTFLCTSCGFAEHADVNAGCTIAQRGEAVWAVSHAADDAA</sequence>
<keyword evidence="4" id="KW-0233">DNA recombination</keyword>
<dbReference type="RefSeq" id="WP_344237861.1">
    <property type="nucleotide sequence ID" value="NZ_BAAAHH010000003.1"/>
</dbReference>
<evidence type="ECO:0000256" key="2">
    <source>
        <dbReference type="ARBA" id="ARBA00022578"/>
    </source>
</evidence>
<evidence type="ECO:0000256" key="3">
    <source>
        <dbReference type="ARBA" id="ARBA00023125"/>
    </source>
</evidence>
<keyword evidence="2" id="KW-0815">Transposition</keyword>
<keyword evidence="7" id="KW-0378">Hydrolase</keyword>
<dbReference type="NCBIfam" id="NF040570">
    <property type="entry name" value="guided_TnpB"/>
    <property type="match status" value="1"/>
</dbReference>
<name>A0ABP4B1R6_9ACTN</name>
<reference evidence="8" key="1">
    <citation type="journal article" date="2019" name="Int. J. Syst. Evol. Microbiol.">
        <title>The Global Catalogue of Microorganisms (GCM) 10K type strain sequencing project: providing services to taxonomists for standard genome sequencing and annotation.</title>
        <authorList>
            <consortium name="The Broad Institute Genomics Platform"/>
            <consortium name="The Broad Institute Genome Sequencing Center for Infectious Disease"/>
            <person name="Wu L."/>
            <person name="Ma J."/>
        </authorList>
    </citation>
    <scope>NUCLEOTIDE SEQUENCE [LARGE SCALE GENOMIC DNA]</scope>
    <source>
        <strain evidence="8">JCM 10696</strain>
    </source>
</reference>
<dbReference type="EMBL" id="BAAAHH010000003">
    <property type="protein sequence ID" value="GAA0942337.1"/>
    <property type="molecule type" value="Genomic_DNA"/>
</dbReference>
<dbReference type="InterPro" id="IPR010095">
    <property type="entry name" value="Cas12f1-like_TNB"/>
</dbReference>
<dbReference type="Proteomes" id="UP001500665">
    <property type="component" value="Unassembled WGS sequence"/>
</dbReference>
<evidence type="ECO:0000259" key="6">
    <source>
        <dbReference type="Pfam" id="PF07282"/>
    </source>
</evidence>
<dbReference type="NCBIfam" id="TIGR01766">
    <property type="entry name" value="IS200/IS605 family accessory protein TnpB-like domain"/>
    <property type="match status" value="1"/>
</dbReference>
<feature type="domain" description="Cas12f1-like TNB" evidence="6">
    <location>
        <begin position="299"/>
        <end position="365"/>
    </location>
</feature>
<keyword evidence="7" id="KW-0540">Nuclease</keyword>